<evidence type="ECO:0000313" key="1">
    <source>
        <dbReference type="EMBL" id="PNT69955.1"/>
    </source>
</evidence>
<dbReference type="AlphaFoldDB" id="A0A2K2D6P8"/>
<dbReference type="EMBL" id="CM000881">
    <property type="protein sequence ID" value="PNT69955.1"/>
    <property type="molecule type" value="Genomic_DNA"/>
</dbReference>
<gene>
    <name evidence="2" type="primary">LOC106865984</name>
    <name evidence="1" type="ORF">BRADI_2g03550v3</name>
</gene>
<dbReference type="ExpressionAtlas" id="A0A2K2D6P8">
    <property type="expression patterns" value="baseline"/>
</dbReference>
<dbReference type="STRING" id="15368.A0A2K2D6P8"/>
<reference evidence="2" key="3">
    <citation type="submission" date="2018-08" db="UniProtKB">
        <authorList>
            <consortium name="EnsemblPlants"/>
        </authorList>
    </citation>
    <scope>IDENTIFICATION</scope>
    <source>
        <strain evidence="2">cv. Bd21</strain>
    </source>
</reference>
<protein>
    <submittedName>
        <fullName evidence="1 2">Uncharacterized protein</fullName>
    </submittedName>
</protein>
<dbReference type="EnsemblPlants" id="PNT69955">
    <property type="protein sequence ID" value="PNT69955"/>
    <property type="gene ID" value="BRADI_2g03550v3"/>
</dbReference>
<dbReference type="EnsemblPlants" id="PNT69957">
    <property type="protein sequence ID" value="PNT69957"/>
    <property type="gene ID" value="BRADI_2g03550v3"/>
</dbReference>
<dbReference type="OrthoDB" id="1899401at2759"/>
<sequence length="99" mass="10259">MSTDREKERESELEGAMYTSCLLLSLDPAVLSSPAGATFPASATPTPASDFDKVWPIFDSAQSREFGKKGSSASLSSRGHCHGPTATAVVLLVAGSNVA</sequence>
<name>A0A2K2D6P8_BRADI</name>
<dbReference type="Gramene" id="PNT69957">
    <property type="protein sequence ID" value="PNT69957"/>
    <property type="gene ID" value="BRADI_2g03550v3"/>
</dbReference>
<keyword evidence="3" id="KW-1185">Reference proteome</keyword>
<dbReference type="Gramene" id="PNT69955">
    <property type="protein sequence ID" value="PNT69955"/>
    <property type="gene ID" value="BRADI_2g03550v3"/>
</dbReference>
<dbReference type="Proteomes" id="UP000008810">
    <property type="component" value="Chromosome 2"/>
</dbReference>
<dbReference type="EMBL" id="CM000881">
    <property type="protein sequence ID" value="PNT69957.1"/>
    <property type="molecule type" value="Genomic_DNA"/>
</dbReference>
<proteinExistence type="predicted"/>
<reference evidence="1" key="2">
    <citation type="submission" date="2017-06" db="EMBL/GenBank/DDBJ databases">
        <title>WGS assembly of Brachypodium distachyon.</title>
        <authorList>
            <consortium name="The International Brachypodium Initiative"/>
            <person name="Lucas S."/>
            <person name="Harmon-Smith M."/>
            <person name="Lail K."/>
            <person name="Tice H."/>
            <person name="Grimwood J."/>
            <person name="Bruce D."/>
            <person name="Barry K."/>
            <person name="Shu S."/>
            <person name="Lindquist E."/>
            <person name="Wang M."/>
            <person name="Pitluck S."/>
            <person name="Vogel J.P."/>
            <person name="Garvin D.F."/>
            <person name="Mockler T.C."/>
            <person name="Schmutz J."/>
            <person name="Rokhsar D."/>
            <person name="Bevan M.W."/>
        </authorList>
    </citation>
    <scope>NUCLEOTIDE SEQUENCE</scope>
    <source>
        <strain evidence="1">Bd21</strain>
    </source>
</reference>
<evidence type="ECO:0000313" key="2">
    <source>
        <dbReference type="EnsemblPlants" id="PNT69955"/>
    </source>
</evidence>
<organism evidence="1">
    <name type="scientific">Brachypodium distachyon</name>
    <name type="common">Purple false brome</name>
    <name type="synonym">Trachynia distachya</name>
    <dbReference type="NCBI Taxonomy" id="15368"/>
    <lineage>
        <taxon>Eukaryota</taxon>
        <taxon>Viridiplantae</taxon>
        <taxon>Streptophyta</taxon>
        <taxon>Embryophyta</taxon>
        <taxon>Tracheophyta</taxon>
        <taxon>Spermatophyta</taxon>
        <taxon>Magnoliopsida</taxon>
        <taxon>Liliopsida</taxon>
        <taxon>Poales</taxon>
        <taxon>Poaceae</taxon>
        <taxon>BOP clade</taxon>
        <taxon>Pooideae</taxon>
        <taxon>Stipodae</taxon>
        <taxon>Brachypodieae</taxon>
        <taxon>Brachypodium</taxon>
    </lineage>
</organism>
<evidence type="ECO:0000313" key="3">
    <source>
        <dbReference type="Proteomes" id="UP000008810"/>
    </source>
</evidence>
<reference evidence="1 2" key="1">
    <citation type="journal article" date="2010" name="Nature">
        <title>Genome sequencing and analysis of the model grass Brachypodium distachyon.</title>
        <authorList>
            <consortium name="International Brachypodium Initiative"/>
        </authorList>
    </citation>
    <scope>NUCLEOTIDE SEQUENCE [LARGE SCALE GENOMIC DNA]</scope>
    <source>
        <strain evidence="1">Bd21</strain>
        <strain evidence="2">cv. Bd21</strain>
    </source>
</reference>
<accession>A0A2K2D6P8</accession>